<dbReference type="InterPro" id="IPR022929">
    <property type="entry name" value="Put_MntP"/>
</dbReference>
<evidence type="ECO:0000256" key="8">
    <source>
        <dbReference type="HAMAP-Rule" id="MF_01521"/>
    </source>
</evidence>
<feature type="transmembrane region" description="Helical" evidence="8">
    <location>
        <begin position="138"/>
        <end position="160"/>
    </location>
</feature>
<dbReference type="Pfam" id="PF02659">
    <property type="entry name" value="Mntp"/>
    <property type="match status" value="1"/>
</dbReference>
<evidence type="ECO:0000256" key="5">
    <source>
        <dbReference type="ARBA" id="ARBA00023065"/>
    </source>
</evidence>
<evidence type="ECO:0000256" key="2">
    <source>
        <dbReference type="ARBA" id="ARBA00022475"/>
    </source>
</evidence>
<dbReference type="PANTHER" id="PTHR35529:SF1">
    <property type="entry name" value="MANGANESE EFFLUX PUMP MNTP-RELATED"/>
    <property type="match status" value="1"/>
</dbReference>
<evidence type="ECO:0000256" key="4">
    <source>
        <dbReference type="ARBA" id="ARBA00022989"/>
    </source>
</evidence>
<evidence type="ECO:0000256" key="6">
    <source>
        <dbReference type="ARBA" id="ARBA00023136"/>
    </source>
</evidence>
<comment type="subcellular location">
    <subcellularLocation>
        <location evidence="8">Cell membrane</location>
        <topology evidence="8">Multi-pass membrane protein</topology>
    </subcellularLocation>
</comment>
<proteinExistence type="inferred from homology"/>
<dbReference type="Proteomes" id="UP001348492">
    <property type="component" value="Chromosome"/>
</dbReference>
<gene>
    <name evidence="9" type="primary">mntP_2</name>
    <name evidence="8" type="synonym">mntP</name>
    <name evidence="9" type="ORF">TEGL_26690</name>
</gene>
<feature type="transmembrane region" description="Helical" evidence="8">
    <location>
        <begin position="35"/>
        <end position="59"/>
    </location>
</feature>
<reference evidence="9 10" key="1">
    <citation type="journal article" date="2023" name="PLoS ONE">
        <title>Genome-based metabolic and phylogenomic analysis of three Terrisporobacter species.</title>
        <authorList>
            <person name="Boer T."/>
            <person name="Bengelsdorf F.R."/>
            <person name="Bomeke M."/>
            <person name="Daniel R."/>
            <person name="Poehlein A."/>
        </authorList>
    </citation>
    <scope>NUCLEOTIDE SEQUENCE [LARGE SCALE GENOMIC DNA]</scope>
    <source>
        <strain evidence="9 10">DSM 1288</strain>
    </source>
</reference>
<comment type="similarity">
    <text evidence="8">Belongs to the MntP (TC 9.B.29) family.</text>
</comment>
<keyword evidence="3 8" id="KW-0812">Transmembrane</keyword>
<evidence type="ECO:0000313" key="10">
    <source>
        <dbReference type="Proteomes" id="UP001348492"/>
    </source>
</evidence>
<protein>
    <recommendedName>
        <fullName evidence="8">Putative manganese efflux pump MntP</fullName>
    </recommendedName>
</protein>
<organism evidence="9 10">
    <name type="scientific">Terrisporobacter glycolicus ATCC 14880 = DSM 1288</name>
    <dbReference type="NCBI Taxonomy" id="1121315"/>
    <lineage>
        <taxon>Bacteria</taxon>
        <taxon>Bacillati</taxon>
        <taxon>Bacillota</taxon>
        <taxon>Clostridia</taxon>
        <taxon>Peptostreptococcales</taxon>
        <taxon>Peptostreptococcaceae</taxon>
        <taxon>Terrisporobacter</taxon>
    </lineage>
</organism>
<keyword evidence="6 8" id="KW-0472">Membrane</keyword>
<keyword evidence="4 8" id="KW-1133">Transmembrane helix</keyword>
<dbReference type="EMBL" id="CP117523">
    <property type="protein sequence ID" value="WWD84239.1"/>
    <property type="molecule type" value="Genomic_DNA"/>
</dbReference>
<keyword evidence="2 8" id="KW-1003">Cell membrane</keyword>
<evidence type="ECO:0000256" key="7">
    <source>
        <dbReference type="ARBA" id="ARBA00023211"/>
    </source>
</evidence>
<evidence type="ECO:0000256" key="3">
    <source>
        <dbReference type="ARBA" id="ARBA00022692"/>
    </source>
</evidence>
<dbReference type="PANTHER" id="PTHR35529">
    <property type="entry name" value="MANGANESE EFFLUX PUMP MNTP-RELATED"/>
    <property type="match status" value="1"/>
</dbReference>
<dbReference type="InterPro" id="IPR003810">
    <property type="entry name" value="Mntp/YtaF"/>
</dbReference>
<name>A0ABZ2EWF2_9FIRM</name>
<dbReference type="HAMAP" id="MF_01521">
    <property type="entry name" value="MntP_pump"/>
    <property type="match status" value="1"/>
</dbReference>
<keyword evidence="7 8" id="KW-0464">Manganese</keyword>
<comment type="function">
    <text evidence="8">Probably functions as a manganese efflux pump.</text>
</comment>
<feature type="transmembrane region" description="Helical" evidence="8">
    <location>
        <begin position="166"/>
        <end position="184"/>
    </location>
</feature>
<keyword evidence="5 8" id="KW-0406">Ion transport</keyword>
<dbReference type="RefSeq" id="WP_018592505.1">
    <property type="nucleotide sequence ID" value="NZ_CP117523.1"/>
</dbReference>
<keyword evidence="10" id="KW-1185">Reference proteome</keyword>
<accession>A0ABZ2EWF2</accession>
<evidence type="ECO:0000313" key="9">
    <source>
        <dbReference type="EMBL" id="WWD84239.1"/>
    </source>
</evidence>
<feature type="transmembrane region" description="Helical" evidence="8">
    <location>
        <begin position="71"/>
        <end position="90"/>
    </location>
</feature>
<sequence length="196" mass="21731">MGLLTILLTGFALAMDAFAVSVTKGMTLRKITSFISFKIAFFFGLFQGLMPFIGWFVGIRFQLYIKAVDHWIALFLLSFIGLKMIFEAYEDSNNPEITVTCDDELNNTELIILSIATSIDALAVGVSFAFLNVHIIPLCLSIGIITFVLCFLGVMIGKLLGPVFKNYSQIVGGIILILIGINILNEHTNFIYKMLN</sequence>
<feature type="transmembrane region" description="Helical" evidence="8">
    <location>
        <begin position="110"/>
        <end position="131"/>
    </location>
</feature>
<evidence type="ECO:0000256" key="1">
    <source>
        <dbReference type="ARBA" id="ARBA00022448"/>
    </source>
</evidence>
<keyword evidence="1 8" id="KW-0813">Transport</keyword>